<evidence type="ECO:0000313" key="1">
    <source>
        <dbReference type="EMBL" id="KAF2750232.1"/>
    </source>
</evidence>
<name>A0A6A6VHY0_9PLEO</name>
<evidence type="ECO:0000313" key="2">
    <source>
        <dbReference type="Proteomes" id="UP000799440"/>
    </source>
</evidence>
<keyword evidence="2" id="KW-1185">Reference proteome</keyword>
<dbReference type="EMBL" id="MU006564">
    <property type="protein sequence ID" value="KAF2750232.1"/>
    <property type="molecule type" value="Genomic_DNA"/>
</dbReference>
<accession>A0A6A6VHY0</accession>
<sequence length="194" mass="22380">MPYFQGRYTGWFIIGQGTMVHWRQLLEFHDLFGDDGVVKVDLTEFRDRFQALPLVRNLEKAALQAFFAIAVKCKTLGYNNDDADSDDESDTALAVRDALLDLLLRATKLRSELQAAYLERRLEGTERPAHEGVDKNVLNRAVVRDQEYAFQDETFTLLEASRNLVDEVLVTNFTKDFSDDWVMFEDFEELELLG</sequence>
<dbReference type="Proteomes" id="UP000799440">
    <property type="component" value="Unassembled WGS sequence"/>
</dbReference>
<proteinExistence type="predicted"/>
<dbReference type="AlphaFoldDB" id="A0A6A6VHY0"/>
<organism evidence="1 2">
    <name type="scientific">Sporormia fimetaria CBS 119925</name>
    <dbReference type="NCBI Taxonomy" id="1340428"/>
    <lineage>
        <taxon>Eukaryota</taxon>
        <taxon>Fungi</taxon>
        <taxon>Dikarya</taxon>
        <taxon>Ascomycota</taxon>
        <taxon>Pezizomycotina</taxon>
        <taxon>Dothideomycetes</taxon>
        <taxon>Pleosporomycetidae</taxon>
        <taxon>Pleosporales</taxon>
        <taxon>Sporormiaceae</taxon>
        <taxon>Sporormia</taxon>
    </lineage>
</organism>
<protein>
    <submittedName>
        <fullName evidence="1">Uncharacterized protein</fullName>
    </submittedName>
</protein>
<gene>
    <name evidence="1" type="ORF">M011DRAFT_456152</name>
</gene>
<reference evidence="1" key="1">
    <citation type="journal article" date="2020" name="Stud. Mycol.">
        <title>101 Dothideomycetes genomes: a test case for predicting lifestyles and emergence of pathogens.</title>
        <authorList>
            <person name="Haridas S."/>
            <person name="Albert R."/>
            <person name="Binder M."/>
            <person name="Bloem J."/>
            <person name="Labutti K."/>
            <person name="Salamov A."/>
            <person name="Andreopoulos B."/>
            <person name="Baker S."/>
            <person name="Barry K."/>
            <person name="Bills G."/>
            <person name="Bluhm B."/>
            <person name="Cannon C."/>
            <person name="Castanera R."/>
            <person name="Culley D."/>
            <person name="Daum C."/>
            <person name="Ezra D."/>
            <person name="Gonzalez J."/>
            <person name="Henrissat B."/>
            <person name="Kuo A."/>
            <person name="Liang C."/>
            <person name="Lipzen A."/>
            <person name="Lutzoni F."/>
            <person name="Magnuson J."/>
            <person name="Mondo S."/>
            <person name="Nolan M."/>
            <person name="Ohm R."/>
            <person name="Pangilinan J."/>
            <person name="Park H.-J."/>
            <person name="Ramirez L."/>
            <person name="Alfaro M."/>
            <person name="Sun H."/>
            <person name="Tritt A."/>
            <person name="Yoshinaga Y."/>
            <person name="Zwiers L.-H."/>
            <person name="Turgeon B."/>
            <person name="Goodwin S."/>
            <person name="Spatafora J."/>
            <person name="Crous P."/>
            <person name="Grigoriev I."/>
        </authorList>
    </citation>
    <scope>NUCLEOTIDE SEQUENCE</scope>
    <source>
        <strain evidence="1">CBS 119925</strain>
    </source>
</reference>